<dbReference type="AlphaFoldDB" id="A0A9D1UG09"/>
<organism evidence="2 3">
    <name type="scientific">Candidatus Eubacterium faecipullorum</name>
    <dbReference type="NCBI Taxonomy" id="2838571"/>
    <lineage>
        <taxon>Bacteria</taxon>
        <taxon>Bacillati</taxon>
        <taxon>Bacillota</taxon>
        <taxon>Clostridia</taxon>
        <taxon>Eubacteriales</taxon>
        <taxon>Eubacteriaceae</taxon>
        <taxon>Eubacterium</taxon>
    </lineage>
</organism>
<feature type="domain" description="HTH cro/C1-type" evidence="1">
    <location>
        <begin position="7"/>
        <end position="66"/>
    </location>
</feature>
<evidence type="ECO:0000313" key="2">
    <source>
        <dbReference type="EMBL" id="HIW85216.1"/>
    </source>
</evidence>
<dbReference type="Pfam" id="PF13443">
    <property type="entry name" value="HTH_26"/>
    <property type="match status" value="1"/>
</dbReference>
<comment type="caution">
    <text evidence="2">The sequence shown here is derived from an EMBL/GenBank/DDBJ whole genome shotgun (WGS) entry which is preliminary data.</text>
</comment>
<evidence type="ECO:0000259" key="1">
    <source>
        <dbReference type="Pfam" id="PF13443"/>
    </source>
</evidence>
<dbReference type="GO" id="GO:0003677">
    <property type="term" value="F:DNA binding"/>
    <property type="evidence" value="ECO:0007669"/>
    <property type="project" value="InterPro"/>
</dbReference>
<gene>
    <name evidence="2" type="ORF">IAA48_01845</name>
</gene>
<evidence type="ECO:0000313" key="3">
    <source>
        <dbReference type="Proteomes" id="UP000824205"/>
    </source>
</evidence>
<accession>A0A9D1UG09</accession>
<dbReference type="SUPFAM" id="SSF47413">
    <property type="entry name" value="lambda repressor-like DNA-binding domains"/>
    <property type="match status" value="1"/>
</dbReference>
<reference evidence="2" key="1">
    <citation type="journal article" date="2021" name="PeerJ">
        <title>Extensive microbial diversity within the chicken gut microbiome revealed by metagenomics and culture.</title>
        <authorList>
            <person name="Gilroy R."/>
            <person name="Ravi A."/>
            <person name="Getino M."/>
            <person name="Pursley I."/>
            <person name="Horton D.L."/>
            <person name="Alikhan N.F."/>
            <person name="Baker D."/>
            <person name="Gharbi K."/>
            <person name="Hall N."/>
            <person name="Watson M."/>
            <person name="Adriaenssens E.M."/>
            <person name="Foster-Nyarko E."/>
            <person name="Jarju S."/>
            <person name="Secka A."/>
            <person name="Antonio M."/>
            <person name="Oren A."/>
            <person name="Chaudhuri R.R."/>
            <person name="La Ragione R."/>
            <person name="Hildebrand F."/>
            <person name="Pallen M.J."/>
        </authorList>
    </citation>
    <scope>NUCLEOTIDE SEQUENCE</scope>
    <source>
        <strain evidence="2">421</strain>
    </source>
</reference>
<dbReference type="Proteomes" id="UP000824205">
    <property type="component" value="Unassembled WGS sequence"/>
</dbReference>
<proteinExistence type="predicted"/>
<name>A0A9D1UG09_9FIRM</name>
<reference evidence="2" key="2">
    <citation type="submission" date="2021-04" db="EMBL/GenBank/DDBJ databases">
        <authorList>
            <person name="Gilroy R."/>
        </authorList>
    </citation>
    <scope>NUCLEOTIDE SEQUENCE</scope>
    <source>
        <strain evidence="2">421</strain>
    </source>
</reference>
<dbReference type="InterPro" id="IPR010982">
    <property type="entry name" value="Lambda_DNA-bd_dom_sf"/>
</dbReference>
<dbReference type="Gene3D" id="1.10.260.40">
    <property type="entry name" value="lambda repressor-like DNA-binding domains"/>
    <property type="match status" value="1"/>
</dbReference>
<protein>
    <submittedName>
        <fullName evidence="2">Helix-turn-helix transcriptional regulator</fullName>
    </submittedName>
</protein>
<sequence length="71" mass="8265">MEVTYKKLWKLLIDRKMTAAEIRKKTELSSCTMSKLRHDEPVSITVLLKVATVLNCDISDICEFYAKDNER</sequence>
<dbReference type="InterPro" id="IPR001387">
    <property type="entry name" value="Cro/C1-type_HTH"/>
</dbReference>
<dbReference type="EMBL" id="DXGE01000010">
    <property type="protein sequence ID" value="HIW85216.1"/>
    <property type="molecule type" value="Genomic_DNA"/>
</dbReference>